<evidence type="ECO:0000313" key="1">
    <source>
        <dbReference type="EMBL" id="ERN17324.1"/>
    </source>
</evidence>
<dbReference type="EMBL" id="KI392350">
    <property type="protein sequence ID" value="ERN17324.1"/>
    <property type="molecule type" value="Genomic_DNA"/>
</dbReference>
<gene>
    <name evidence="1" type="ORF">AMTR_s00037p00097870</name>
</gene>
<protein>
    <submittedName>
        <fullName evidence="1">Uncharacterized protein</fullName>
    </submittedName>
</protein>
<keyword evidence="2" id="KW-1185">Reference proteome</keyword>
<dbReference type="HOGENOM" id="CLU_2443776_0_0_1"/>
<proteinExistence type="predicted"/>
<organism evidence="1 2">
    <name type="scientific">Amborella trichopoda</name>
    <dbReference type="NCBI Taxonomy" id="13333"/>
    <lineage>
        <taxon>Eukaryota</taxon>
        <taxon>Viridiplantae</taxon>
        <taxon>Streptophyta</taxon>
        <taxon>Embryophyta</taxon>
        <taxon>Tracheophyta</taxon>
        <taxon>Spermatophyta</taxon>
        <taxon>Magnoliopsida</taxon>
        <taxon>Amborellales</taxon>
        <taxon>Amborellaceae</taxon>
        <taxon>Amborella</taxon>
    </lineage>
</organism>
<dbReference type="AlphaFoldDB" id="U5D4E8"/>
<dbReference type="Gramene" id="ERN17324">
    <property type="protein sequence ID" value="ERN17324"/>
    <property type="gene ID" value="AMTR_s00037p00097870"/>
</dbReference>
<reference evidence="2" key="1">
    <citation type="journal article" date="2013" name="Science">
        <title>The Amborella genome and the evolution of flowering plants.</title>
        <authorList>
            <consortium name="Amborella Genome Project"/>
        </authorList>
    </citation>
    <scope>NUCLEOTIDE SEQUENCE [LARGE SCALE GENOMIC DNA]</scope>
</reference>
<evidence type="ECO:0000313" key="2">
    <source>
        <dbReference type="Proteomes" id="UP000017836"/>
    </source>
</evidence>
<dbReference type="Proteomes" id="UP000017836">
    <property type="component" value="Unassembled WGS sequence"/>
</dbReference>
<name>U5D4E8_AMBTC</name>
<accession>U5D4E8</accession>
<sequence>MPEHIGLAELPAVGPQEAHGAVDGVYYTPAGFIQQRSEDSRAKMIRPDVDEIHESNTAIELGKEHSSVALRLRVLNPLKTWPYIAILFFQ</sequence>